<feature type="region of interest" description="Disordered" evidence="4">
    <location>
        <begin position="25"/>
        <end position="66"/>
    </location>
</feature>
<evidence type="ECO:0000256" key="4">
    <source>
        <dbReference type="SAM" id="MobiDB-lite"/>
    </source>
</evidence>
<name>A0A9D1DIG0_9FIRM</name>
<keyword evidence="3 5" id="KW-0732">Signal</keyword>
<comment type="subcellular location">
    <subcellularLocation>
        <location evidence="1">Cell envelope</location>
    </subcellularLocation>
</comment>
<evidence type="ECO:0000259" key="6">
    <source>
        <dbReference type="Pfam" id="PF13407"/>
    </source>
</evidence>
<evidence type="ECO:0000256" key="1">
    <source>
        <dbReference type="ARBA" id="ARBA00004196"/>
    </source>
</evidence>
<comment type="similarity">
    <text evidence="2">Belongs to the bacterial solute-binding protein 2 family.</text>
</comment>
<evidence type="ECO:0000256" key="2">
    <source>
        <dbReference type="ARBA" id="ARBA00007639"/>
    </source>
</evidence>
<reference evidence="7" key="2">
    <citation type="journal article" date="2021" name="PeerJ">
        <title>Extensive microbial diversity within the chicken gut microbiome revealed by metagenomics and culture.</title>
        <authorList>
            <person name="Gilroy R."/>
            <person name="Ravi A."/>
            <person name="Getino M."/>
            <person name="Pursley I."/>
            <person name="Horton D.L."/>
            <person name="Alikhan N.F."/>
            <person name="Baker D."/>
            <person name="Gharbi K."/>
            <person name="Hall N."/>
            <person name="Watson M."/>
            <person name="Adriaenssens E.M."/>
            <person name="Foster-Nyarko E."/>
            <person name="Jarju S."/>
            <person name="Secka A."/>
            <person name="Antonio M."/>
            <person name="Oren A."/>
            <person name="Chaudhuri R.R."/>
            <person name="La Ragione R."/>
            <person name="Hildebrand F."/>
            <person name="Pallen M.J."/>
        </authorList>
    </citation>
    <scope>NUCLEOTIDE SEQUENCE</scope>
    <source>
        <strain evidence="7">ChiBcec15-4380</strain>
    </source>
</reference>
<accession>A0A9D1DIG0</accession>
<evidence type="ECO:0000313" key="8">
    <source>
        <dbReference type="Proteomes" id="UP000824239"/>
    </source>
</evidence>
<dbReference type="Proteomes" id="UP000824239">
    <property type="component" value="Unassembled WGS sequence"/>
</dbReference>
<protein>
    <submittedName>
        <fullName evidence="7">Substrate-binding domain-containing protein</fullName>
    </submittedName>
</protein>
<gene>
    <name evidence="7" type="ORF">IAA53_07910</name>
</gene>
<feature type="signal peptide" evidence="5">
    <location>
        <begin position="1"/>
        <end position="21"/>
    </location>
</feature>
<dbReference type="InterPro" id="IPR025997">
    <property type="entry name" value="SBP_2_dom"/>
</dbReference>
<dbReference type="EMBL" id="DVHE01000059">
    <property type="protein sequence ID" value="HIR51196.1"/>
    <property type="molecule type" value="Genomic_DNA"/>
</dbReference>
<evidence type="ECO:0000256" key="5">
    <source>
        <dbReference type="SAM" id="SignalP"/>
    </source>
</evidence>
<dbReference type="Gene3D" id="3.40.50.2300">
    <property type="match status" value="2"/>
</dbReference>
<dbReference type="PANTHER" id="PTHR46847">
    <property type="entry name" value="D-ALLOSE-BINDING PERIPLASMIC PROTEIN-RELATED"/>
    <property type="match status" value="1"/>
</dbReference>
<dbReference type="SUPFAM" id="SSF53822">
    <property type="entry name" value="Periplasmic binding protein-like I"/>
    <property type="match status" value="1"/>
</dbReference>
<feature type="chain" id="PRO_5038513285" evidence="5">
    <location>
        <begin position="22"/>
        <end position="396"/>
    </location>
</feature>
<dbReference type="PANTHER" id="PTHR46847:SF1">
    <property type="entry name" value="D-ALLOSE-BINDING PERIPLASMIC PROTEIN-RELATED"/>
    <property type="match status" value="1"/>
</dbReference>
<dbReference type="GO" id="GO:0030246">
    <property type="term" value="F:carbohydrate binding"/>
    <property type="evidence" value="ECO:0007669"/>
    <property type="project" value="UniProtKB-ARBA"/>
</dbReference>
<evidence type="ECO:0000313" key="7">
    <source>
        <dbReference type="EMBL" id="HIR51196.1"/>
    </source>
</evidence>
<feature type="compositionally biased region" description="Low complexity" evidence="4">
    <location>
        <begin position="25"/>
        <end position="37"/>
    </location>
</feature>
<dbReference type="AlphaFoldDB" id="A0A9D1DIG0"/>
<evidence type="ECO:0000256" key="3">
    <source>
        <dbReference type="ARBA" id="ARBA00022729"/>
    </source>
</evidence>
<dbReference type="InterPro" id="IPR028082">
    <property type="entry name" value="Peripla_BP_I"/>
</dbReference>
<organism evidence="7 8">
    <name type="scientific">Candidatus Avoscillospira avicola</name>
    <dbReference type="NCBI Taxonomy" id="2840706"/>
    <lineage>
        <taxon>Bacteria</taxon>
        <taxon>Bacillati</taxon>
        <taxon>Bacillota</taxon>
        <taxon>Clostridia</taxon>
        <taxon>Eubacteriales</taxon>
        <taxon>Oscillospiraceae</taxon>
        <taxon>Oscillospiraceae incertae sedis</taxon>
        <taxon>Candidatus Avoscillospira</taxon>
    </lineage>
</organism>
<sequence>MKKLIALLLALVMVFALVACASETTPDASSDTGAETDAATETDTDAATDADDAADTEDTSDTATTDEPIYIPVMAKGFQHQFWQAVKAGADAAAAELGCEIYFDGPASETEIDAQVNMVKNEMAKNPKAMALAALSTDAVKEILAECAEKNIPVIGFDSGVPDDTSGAVKATAATNNEAAAAIAAEKFGEHPDLVAAMEAATPEAPVVIGCLSQDAVSASVTGRTTGFVNKMAEIAETYQPGAVSIEGHSKWEKKVENPAIIIRVEISATTEATAVQTAANALLSTAGIKAIFCSNEGAVTGFLAAVSDGMDLADGGKYADLIVAGFDAGAAQKNAVREGWFYGSVTQDPYQIGYQAVSMAYKAAMGEEVSDVDTGAQWYDANNIDDEMIALLVYD</sequence>
<feature type="compositionally biased region" description="Acidic residues" evidence="4">
    <location>
        <begin position="38"/>
        <end position="60"/>
    </location>
</feature>
<dbReference type="Pfam" id="PF13407">
    <property type="entry name" value="Peripla_BP_4"/>
    <property type="match status" value="1"/>
</dbReference>
<comment type="caution">
    <text evidence="7">The sequence shown here is derived from an EMBL/GenBank/DDBJ whole genome shotgun (WGS) entry which is preliminary data.</text>
</comment>
<dbReference type="PROSITE" id="PS51257">
    <property type="entry name" value="PROKAR_LIPOPROTEIN"/>
    <property type="match status" value="1"/>
</dbReference>
<proteinExistence type="inferred from homology"/>
<reference evidence="7" key="1">
    <citation type="submission" date="2020-10" db="EMBL/GenBank/DDBJ databases">
        <authorList>
            <person name="Gilroy R."/>
        </authorList>
    </citation>
    <scope>NUCLEOTIDE SEQUENCE</scope>
    <source>
        <strain evidence="7">ChiBcec15-4380</strain>
    </source>
</reference>
<feature type="domain" description="Periplasmic binding protein" evidence="6">
    <location>
        <begin position="72"/>
        <end position="369"/>
    </location>
</feature>
<dbReference type="GO" id="GO:0030313">
    <property type="term" value="C:cell envelope"/>
    <property type="evidence" value="ECO:0007669"/>
    <property type="project" value="UniProtKB-SubCell"/>
</dbReference>